<proteinExistence type="predicted"/>
<dbReference type="InterPro" id="IPR005844">
    <property type="entry name" value="A-D-PHexomutase_a/b/a-I"/>
</dbReference>
<dbReference type="GO" id="GO:0005975">
    <property type="term" value="P:carbohydrate metabolic process"/>
    <property type="evidence" value="ECO:0007669"/>
    <property type="project" value="InterPro"/>
</dbReference>
<accession>A0A916NPZ4</accession>
<protein>
    <submittedName>
        <fullName evidence="3">UTP--glucose-1-phosphate uridylyltransferase</fullName>
        <ecNumber evidence="3">2.7.7.9</ecNumber>
    </submittedName>
</protein>
<evidence type="ECO:0000259" key="1">
    <source>
        <dbReference type="Pfam" id="PF00483"/>
    </source>
</evidence>
<dbReference type="Pfam" id="PF00483">
    <property type="entry name" value="NTP_transferase"/>
    <property type="match status" value="1"/>
</dbReference>
<dbReference type="EC" id="2.7.7.9" evidence="3"/>
<dbReference type="EMBL" id="CAJVAS010000011">
    <property type="protein sequence ID" value="CAG7626972.1"/>
    <property type="molecule type" value="Genomic_DNA"/>
</dbReference>
<reference evidence="3" key="1">
    <citation type="submission" date="2021-06" db="EMBL/GenBank/DDBJ databases">
        <authorList>
            <person name="Criscuolo A."/>
        </authorList>
    </citation>
    <scope>NUCLEOTIDE SEQUENCE</scope>
    <source>
        <strain evidence="3">CIP111600</strain>
    </source>
</reference>
<keyword evidence="4" id="KW-1185">Reference proteome</keyword>
<dbReference type="AlphaFoldDB" id="A0A916NPZ4"/>
<evidence type="ECO:0000313" key="4">
    <source>
        <dbReference type="Proteomes" id="UP000693672"/>
    </source>
</evidence>
<dbReference type="PANTHER" id="PTHR22572">
    <property type="entry name" value="SUGAR-1-PHOSPHATE GUANYL TRANSFERASE"/>
    <property type="match status" value="1"/>
</dbReference>
<name>A0A916NPZ4_9BACL</name>
<evidence type="ECO:0000313" key="3">
    <source>
        <dbReference type="EMBL" id="CAG7626972.1"/>
    </source>
</evidence>
<evidence type="ECO:0000259" key="2">
    <source>
        <dbReference type="Pfam" id="PF02878"/>
    </source>
</evidence>
<organism evidence="3 4">
    <name type="scientific">Paenibacillus solanacearum</name>
    <dbReference type="NCBI Taxonomy" id="2048548"/>
    <lineage>
        <taxon>Bacteria</taxon>
        <taxon>Bacillati</taxon>
        <taxon>Bacillota</taxon>
        <taxon>Bacilli</taxon>
        <taxon>Bacillales</taxon>
        <taxon>Paenibacillaceae</taxon>
        <taxon>Paenibacillus</taxon>
    </lineage>
</organism>
<comment type="caution">
    <text evidence="3">The sequence shown here is derived from an EMBL/GenBank/DDBJ whole genome shotgun (WGS) entry which is preliminary data.</text>
</comment>
<dbReference type="Pfam" id="PF02878">
    <property type="entry name" value="PGM_PMM_I"/>
    <property type="match status" value="1"/>
</dbReference>
<keyword evidence="3" id="KW-0548">Nucleotidyltransferase</keyword>
<gene>
    <name evidence="3" type="primary">cugP</name>
    <name evidence="3" type="ORF">PAESOLCIP111_02868</name>
</gene>
<dbReference type="InterPro" id="IPR005835">
    <property type="entry name" value="NTP_transferase_dom"/>
</dbReference>
<feature type="domain" description="Alpha-D-phosphohexomutase alpha/beta/alpha" evidence="2">
    <location>
        <begin position="386"/>
        <end position="510"/>
    </location>
</feature>
<dbReference type="GO" id="GO:0016868">
    <property type="term" value="F:intramolecular phosphotransferase activity"/>
    <property type="evidence" value="ECO:0007669"/>
    <property type="project" value="InterPro"/>
</dbReference>
<dbReference type="RefSeq" id="WP_218092639.1">
    <property type="nucleotide sequence ID" value="NZ_CAJVAS010000011.1"/>
</dbReference>
<dbReference type="InterPro" id="IPR050486">
    <property type="entry name" value="Mannose-1P_guanyltransferase"/>
</dbReference>
<feature type="domain" description="Nucleotidyl transferase" evidence="1">
    <location>
        <begin position="2"/>
        <end position="229"/>
    </location>
</feature>
<keyword evidence="3" id="KW-0808">Transferase</keyword>
<dbReference type="Proteomes" id="UP000693672">
    <property type="component" value="Unassembled WGS sequence"/>
</dbReference>
<sequence length="799" mass="87661">MKAVIMAGGKGTRLRPLTCHVPKPMVPLTGRPCMEYMIDLLKKHGITDIAVTVQYLPDVIRDYFGDGSAFGVRLHYFEETAPLGTAGSVKNAESFLDETFIVVSGDALTDFDLADAVRFHRDNESLATLVLTQAEHPLEYGVVMTDPAGRIVRFLEKPSWGEVFSDTVNTGIYILEPDILQRMEPGDEYDFSTHLFPGLLSERQPLFGYVASGYWSDIGNLQQYRQTQFDMLDGRVKVTIPGRQVQPGIYVGSDVTAGAGVKWVGPAYIGDGCRIGDGVEIGEYCIVGKHNVLAQDSVLGRAILWDHNHIAEKNELLGSTLASRILCKESSQLADGTVVGSHCVLGPRTVVQPGVKIWPKKHIREHARLNASFIWGDHAGKTLYKSFGVAGMPNVEITPEFAARFATAYGATLAAGKTMTVSSSHHEFARMLKRTAAAALQSVGVHVVDIGDVLPPVARFAVRKQQAAGGLHVQLGDARAECRFECYDGQGLPISKAAERKVENSYWQEDYGRAPAGAVGSFRAEDKLTEAYLQAVLAVAAFAPSEERRFRVVVSAHPGVFGLLRPLLHQLHCELVHLPAELQRDQVGATTRALGADLGLWLDDDGRGLVLYTPEGECIADDRLTVLQYISFFHSFPGARIGAPGSAPQLLDSLAEGLGCTLIRTKESMRSIMEASCDLAFHPLFDGMLATGLILQNMNRSGLSVSRLLALIPSFYLQRERIDCPWDRKGLVMRKLMQQAQDRQVELLDGIKFCHDGASVLLLPDSDDPIFNLIAQGDRPERLATLVHQYREQILNFLQ</sequence>
<dbReference type="GO" id="GO:0003983">
    <property type="term" value="F:UTP:glucose-1-phosphate uridylyltransferase activity"/>
    <property type="evidence" value="ECO:0007669"/>
    <property type="project" value="UniProtKB-EC"/>
</dbReference>
<dbReference type="CDD" id="cd04181">
    <property type="entry name" value="NTP_transferase"/>
    <property type="match status" value="1"/>
</dbReference>